<sequence>AMSTCAYHSPRFSEDNAWLPQWLQPHRHPTAGERPGDSAGVSSPPCENCVFILDPAQEQRSCLNATVNAGGYSGFRLHLSGDEDTPAASIPTGREVLPFSLHLSSESAAQLSSVQANVSPQILNSGACKGQFKGSYVDGQVQEIKAEQEAKSLKDDKQLEVRRVASKDISSVQANVSPQILNSGTCKGPLKDSYVDGQAQEVKAAQEAKGLKDDTQQGVSRVSSKDVTKPLGARKHQPSGGKVDVQKLRKADANDAVELSIAASEAMVIAEMILDDCQPDKLTAAALEAALRVKEARKQCFLEEIEHDSGSFQNGLDESDWLAELDEIEMLDVFKDVGLCTVQTACSSQGHNTTNLKQSISQPSCAPHDVDICSSEEQNKEWRSQDDWTSDHVPDSLAENISAGTLVKESSPGCVSVKQPARDKAISCSRNEEAVFQKLTQNNHAFTENLRNPVRGQNITKEAGRIVEETKFGGRARKHIRTSFISESMDSMNECSPAPRAVSTEMVASSRASFLQKNEGFHGEDQSAESCHQVVCSSLSPEDPLCSFVPCSISCNEVPTSQPPECKQRNEENSEPVYRRESLKNDLDVEAGPSSVPLDKTPESNPWRRRIHSSLRPFSMLGPISNISGGSLAHNDVNVAACQKERGTTIILNKKIQRIRASNQFIENNAEAGSLNGFSLVQKKSSDAHDDNEHHSKEQYIPSEVLPQPTTYLSVGKRGLKRKGPQLLNAKLSTRQTKSRRVKSRFSWSESRVADMQEPRECTGKKEALFHGLEFLVTGFQSHKEKEIVSVIRKFGGCVLSKVPPCPFDKKSKLAELVRWKPPVVLSPKKVSTAKFLYGCATDSWILNSNWLFDSLQAGLLLPPGKYLIRQRHTVEISTFGQSVYLRNNKLVFHGVGFLIHGKISFCSKFSNIIKHGGGQVFVSLQGLIQSLKDKSCSRGIILVANEASASRHLSHCGLEHDIKTAPASWIIGSLFSGKLIHLKKDRCAPFRRIKMPSFQQQRAFEMSQEI</sequence>
<dbReference type="FunFam" id="3.40.50.10190:FF:000081">
    <property type="entry name" value="BRCA1 C Terminus domain containing protein expressed"/>
    <property type="match status" value="1"/>
</dbReference>
<reference evidence="4" key="2">
    <citation type="journal article" date="2017" name="Nat. Plants">
        <title>The Aegilops tauschii genome reveals multiple impacts of transposons.</title>
        <authorList>
            <person name="Zhao G."/>
            <person name="Zou C."/>
            <person name="Li K."/>
            <person name="Wang K."/>
            <person name="Li T."/>
            <person name="Gao L."/>
            <person name="Zhang X."/>
            <person name="Wang H."/>
            <person name="Yang Z."/>
            <person name="Liu X."/>
            <person name="Jiang W."/>
            <person name="Mao L."/>
            <person name="Kong X."/>
            <person name="Jiao Y."/>
            <person name="Jia J."/>
        </authorList>
    </citation>
    <scope>NUCLEOTIDE SEQUENCE [LARGE SCALE GENOMIC DNA]</scope>
    <source>
        <strain evidence="4">cv. AL8/78</strain>
    </source>
</reference>
<dbReference type="Gramene" id="AET5Gv21081700.1">
    <property type="protein sequence ID" value="AET5Gv21081700.1"/>
    <property type="gene ID" value="AET5Gv21081700"/>
</dbReference>
<dbReference type="SMART" id="SM00292">
    <property type="entry name" value="BRCT"/>
    <property type="match status" value="2"/>
</dbReference>
<organism evidence="3 4">
    <name type="scientific">Aegilops tauschii subsp. strangulata</name>
    <name type="common">Goatgrass</name>
    <dbReference type="NCBI Taxonomy" id="200361"/>
    <lineage>
        <taxon>Eukaryota</taxon>
        <taxon>Viridiplantae</taxon>
        <taxon>Streptophyta</taxon>
        <taxon>Embryophyta</taxon>
        <taxon>Tracheophyta</taxon>
        <taxon>Spermatophyta</taxon>
        <taxon>Magnoliopsida</taxon>
        <taxon>Liliopsida</taxon>
        <taxon>Poales</taxon>
        <taxon>Poaceae</taxon>
        <taxon>BOP clade</taxon>
        <taxon>Pooideae</taxon>
        <taxon>Triticodae</taxon>
        <taxon>Triticeae</taxon>
        <taxon>Triticinae</taxon>
        <taxon>Aegilops</taxon>
    </lineage>
</organism>
<keyword evidence="4" id="KW-1185">Reference proteome</keyword>
<dbReference type="InterPro" id="IPR036420">
    <property type="entry name" value="BRCT_dom_sf"/>
</dbReference>
<accession>A0A453M784</accession>
<feature type="domain" description="BRCT" evidence="2">
    <location>
        <begin position="765"/>
        <end position="869"/>
    </location>
</feature>
<dbReference type="AlphaFoldDB" id="A0A453M784"/>
<evidence type="ECO:0000259" key="2">
    <source>
        <dbReference type="PROSITE" id="PS50172"/>
    </source>
</evidence>
<dbReference type="STRING" id="200361.A0A453M784"/>
<dbReference type="GO" id="GO:0045944">
    <property type="term" value="P:positive regulation of transcription by RNA polymerase II"/>
    <property type="evidence" value="ECO:0007669"/>
    <property type="project" value="TreeGrafter"/>
</dbReference>
<feature type="compositionally biased region" description="Basic and acidic residues" evidence="1">
    <location>
        <begin position="566"/>
        <end position="587"/>
    </location>
</feature>
<dbReference type="PROSITE" id="PS50172">
    <property type="entry name" value="BRCT"/>
    <property type="match status" value="1"/>
</dbReference>
<reference evidence="3" key="4">
    <citation type="submission" date="2019-03" db="UniProtKB">
        <authorList>
            <consortium name="EnsemblPlants"/>
        </authorList>
    </citation>
    <scope>IDENTIFICATION</scope>
</reference>
<dbReference type="GO" id="GO:0042393">
    <property type="term" value="F:histone binding"/>
    <property type="evidence" value="ECO:0007669"/>
    <property type="project" value="TreeGrafter"/>
</dbReference>
<dbReference type="GO" id="GO:0005634">
    <property type="term" value="C:nucleus"/>
    <property type="evidence" value="ECO:0007669"/>
    <property type="project" value="TreeGrafter"/>
</dbReference>
<dbReference type="PANTHER" id="PTHR15321">
    <property type="entry name" value="TUMOR SUPPRESSOR P53-BINDING PROTEIN 1"/>
    <property type="match status" value="1"/>
</dbReference>
<dbReference type="GO" id="GO:0000077">
    <property type="term" value="P:DNA damage checkpoint signaling"/>
    <property type="evidence" value="ECO:0007669"/>
    <property type="project" value="TreeGrafter"/>
</dbReference>
<evidence type="ECO:0000313" key="4">
    <source>
        <dbReference type="Proteomes" id="UP000015105"/>
    </source>
</evidence>
<reference evidence="3" key="3">
    <citation type="journal article" date="2017" name="Nature">
        <title>Genome sequence of the progenitor of the wheat D genome Aegilops tauschii.</title>
        <authorList>
            <person name="Luo M.C."/>
            <person name="Gu Y.Q."/>
            <person name="Puiu D."/>
            <person name="Wang H."/>
            <person name="Twardziok S.O."/>
            <person name="Deal K.R."/>
            <person name="Huo N."/>
            <person name="Zhu T."/>
            <person name="Wang L."/>
            <person name="Wang Y."/>
            <person name="McGuire P.E."/>
            <person name="Liu S."/>
            <person name="Long H."/>
            <person name="Ramasamy R.K."/>
            <person name="Rodriguez J.C."/>
            <person name="Van S.L."/>
            <person name="Yuan L."/>
            <person name="Wang Z."/>
            <person name="Xia Z."/>
            <person name="Xiao L."/>
            <person name="Anderson O.D."/>
            <person name="Ouyang S."/>
            <person name="Liang Y."/>
            <person name="Zimin A.V."/>
            <person name="Pertea G."/>
            <person name="Qi P."/>
            <person name="Bennetzen J.L."/>
            <person name="Dai X."/>
            <person name="Dawson M.W."/>
            <person name="Muller H.G."/>
            <person name="Kugler K."/>
            <person name="Rivarola-Duarte L."/>
            <person name="Spannagl M."/>
            <person name="Mayer K.F.X."/>
            <person name="Lu F.H."/>
            <person name="Bevan M.W."/>
            <person name="Leroy P."/>
            <person name="Li P."/>
            <person name="You F.M."/>
            <person name="Sun Q."/>
            <person name="Liu Z."/>
            <person name="Lyons E."/>
            <person name="Wicker T."/>
            <person name="Salzberg S.L."/>
            <person name="Devos K.M."/>
            <person name="Dvorak J."/>
        </authorList>
    </citation>
    <scope>NUCLEOTIDE SEQUENCE [LARGE SCALE GENOMIC DNA]</scope>
    <source>
        <strain evidence="3">cv. AL8/78</strain>
    </source>
</reference>
<dbReference type="PANTHER" id="PTHR15321:SF3">
    <property type="entry name" value="TP53-BINDING PROTEIN 1"/>
    <property type="match status" value="1"/>
</dbReference>
<dbReference type="SUPFAM" id="SSF52113">
    <property type="entry name" value="BRCT domain"/>
    <property type="match status" value="2"/>
</dbReference>
<dbReference type="InterPro" id="IPR001357">
    <property type="entry name" value="BRCT_dom"/>
</dbReference>
<dbReference type="InterPro" id="IPR047252">
    <property type="entry name" value="TP53BP1-like"/>
</dbReference>
<protein>
    <recommendedName>
        <fullName evidence="2">BRCT domain-containing protein</fullName>
    </recommendedName>
</protein>
<proteinExistence type="predicted"/>
<dbReference type="EnsemblPlants" id="AET5Gv21081700.1">
    <property type="protein sequence ID" value="AET5Gv21081700.1"/>
    <property type="gene ID" value="AET5Gv21081700"/>
</dbReference>
<evidence type="ECO:0000313" key="3">
    <source>
        <dbReference type="EnsemblPlants" id="AET5Gv21081700.1"/>
    </source>
</evidence>
<dbReference type="Proteomes" id="UP000015105">
    <property type="component" value="Chromosome 5D"/>
</dbReference>
<reference evidence="4" key="1">
    <citation type="journal article" date="2014" name="Science">
        <title>Ancient hybridizations among the ancestral genomes of bread wheat.</title>
        <authorList>
            <consortium name="International Wheat Genome Sequencing Consortium,"/>
            <person name="Marcussen T."/>
            <person name="Sandve S.R."/>
            <person name="Heier L."/>
            <person name="Spannagl M."/>
            <person name="Pfeifer M."/>
            <person name="Jakobsen K.S."/>
            <person name="Wulff B.B."/>
            <person name="Steuernagel B."/>
            <person name="Mayer K.F."/>
            <person name="Olsen O.A."/>
        </authorList>
    </citation>
    <scope>NUCLEOTIDE SEQUENCE [LARGE SCALE GENOMIC DNA]</scope>
    <source>
        <strain evidence="4">cv. AL8/78</strain>
    </source>
</reference>
<dbReference type="Gene3D" id="3.40.50.10190">
    <property type="entry name" value="BRCT domain"/>
    <property type="match status" value="2"/>
</dbReference>
<dbReference type="FunFam" id="3.40.50.10190:FF:000090">
    <property type="entry name" value="BRCA1 C Terminus domain containing protein expressed"/>
    <property type="match status" value="1"/>
</dbReference>
<reference evidence="3" key="5">
    <citation type="journal article" date="2021" name="G3 (Bethesda)">
        <title>Aegilops tauschii genome assembly Aet v5.0 features greater sequence contiguity and improved annotation.</title>
        <authorList>
            <person name="Wang L."/>
            <person name="Zhu T."/>
            <person name="Rodriguez J.C."/>
            <person name="Deal K.R."/>
            <person name="Dubcovsky J."/>
            <person name="McGuire P.E."/>
            <person name="Lux T."/>
            <person name="Spannagl M."/>
            <person name="Mayer K.F.X."/>
            <person name="Baldrich P."/>
            <person name="Meyers B.C."/>
            <person name="Huo N."/>
            <person name="Gu Y.Q."/>
            <person name="Zhou H."/>
            <person name="Devos K.M."/>
            <person name="Bennetzen J.L."/>
            <person name="Unver T."/>
            <person name="Budak H."/>
            <person name="Gulick P.J."/>
            <person name="Galiba G."/>
            <person name="Kalapos B."/>
            <person name="Nelson D.R."/>
            <person name="Li P."/>
            <person name="You F.M."/>
            <person name="Luo M.C."/>
            <person name="Dvorak J."/>
        </authorList>
    </citation>
    <scope>NUCLEOTIDE SEQUENCE [LARGE SCALE GENOMIC DNA]</scope>
    <source>
        <strain evidence="3">cv. AL8/78</strain>
    </source>
</reference>
<feature type="region of interest" description="Disordered" evidence="1">
    <location>
        <begin position="207"/>
        <end position="244"/>
    </location>
</feature>
<evidence type="ECO:0000256" key="1">
    <source>
        <dbReference type="SAM" id="MobiDB-lite"/>
    </source>
</evidence>
<feature type="region of interest" description="Disordered" evidence="1">
    <location>
        <begin position="558"/>
        <end position="607"/>
    </location>
</feature>
<name>A0A453M784_AEGTS</name>